<keyword evidence="1" id="KW-0472">Membrane</keyword>
<dbReference type="EMBL" id="CAJJDM010000108">
    <property type="protein sequence ID" value="CAD8097920.1"/>
    <property type="molecule type" value="Genomic_DNA"/>
</dbReference>
<protein>
    <recommendedName>
        <fullName evidence="4">Transmembrane protein</fullName>
    </recommendedName>
</protein>
<name>A0A8S1P4I9_PARPR</name>
<reference evidence="2" key="1">
    <citation type="submission" date="2021-01" db="EMBL/GenBank/DDBJ databases">
        <authorList>
            <consortium name="Genoscope - CEA"/>
            <person name="William W."/>
        </authorList>
    </citation>
    <scope>NUCLEOTIDE SEQUENCE</scope>
</reference>
<sequence>MSFIIFIIYTVYCSESTGLRIDLNIEIPLLENQYVIFNSNSSKSGASQEIIPQQKLLANLKNNSLQVYSQKFDFLQFNNFTDLQCYQQNVIILRDVQSCTQNCTLQSNYTQFLGANSVSQNITDSSYFIIDNTQLPCVNGTFFKLLVPWVTVQVLFTFQDSSYLIGTIIIVLLVTIITIQIMSIIVLYYKLRKYKKKMKRSQDKNIAKRNNIMRSDYQENNEDQSISLQEIKSQQISYFQN</sequence>
<evidence type="ECO:0000313" key="2">
    <source>
        <dbReference type="EMBL" id="CAD8097920.1"/>
    </source>
</evidence>
<gene>
    <name evidence="2" type="ORF">PPRIM_AZ9-3.1.T1050102</name>
</gene>
<dbReference type="Proteomes" id="UP000688137">
    <property type="component" value="Unassembled WGS sequence"/>
</dbReference>
<keyword evidence="3" id="KW-1185">Reference proteome</keyword>
<evidence type="ECO:0008006" key="4">
    <source>
        <dbReference type="Google" id="ProtNLM"/>
    </source>
</evidence>
<dbReference type="OMA" id="NIMRSDY"/>
<keyword evidence="1" id="KW-0812">Transmembrane</keyword>
<comment type="caution">
    <text evidence="2">The sequence shown here is derived from an EMBL/GenBank/DDBJ whole genome shotgun (WGS) entry which is preliminary data.</text>
</comment>
<organism evidence="2 3">
    <name type="scientific">Paramecium primaurelia</name>
    <dbReference type="NCBI Taxonomy" id="5886"/>
    <lineage>
        <taxon>Eukaryota</taxon>
        <taxon>Sar</taxon>
        <taxon>Alveolata</taxon>
        <taxon>Ciliophora</taxon>
        <taxon>Intramacronucleata</taxon>
        <taxon>Oligohymenophorea</taxon>
        <taxon>Peniculida</taxon>
        <taxon>Parameciidae</taxon>
        <taxon>Paramecium</taxon>
    </lineage>
</organism>
<keyword evidence="1" id="KW-1133">Transmembrane helix</keyword>
<evidence type="ECO:0000256" key="1">
    <source>
        <dbReference type="SAM" id="Phobius"/>
    </source>
</evidence>
<dbReference type="AlphaFoldDB" id="A0A8S1P4I9"/>
<proteinExistence type="predicted"/>
<feature type="transmembrane region" description="Helical" evidence="1">
    <location>
        <begin position="163"/>
        <end position="189"/>
    </location>
</feature>
<accession>A0A8S1P4I9</accession>
<evidence type="ECO:0000313" key="3">
    <source>
        <dbReference type="Proteomes" id="UP000688137"/>
    </source>
</evidence>